<sequence length="479" mass="53869">MNTHLLFRRSRTRLALWYAGVMAVILSLSGFSMYRFLIQSNWEAMEREMESIAGTLHDSLEPMLPASEEPTSILRRILPELCLVDQPCNVSPTLIQRHTTGISDRSTYYIRLFNYQGKLLAFSPSQILKELPSSLSDHPWQTFQSANGVRYHQFTIILHSDDAKSHQSQQHKVKTSWGYLQIGRTLEPFDAEVKRIKIILAIGLPIALILIAISSWWLSKLAMQPIYKSYQQQQQFTANAAHELRSPLASLLATVEAILRVPQANLEDTQTMLYKVEKQGRRLSNLIADLLLLSSLEQNSSPKKFQPCCLNDLVSDLTEEMSELATASDIHLTSQVPSIEIYVLGNESQLYRLVSNLIANAIQYSLAQGSVHISLEVQDHNAVIAVKDTGIGIPKAEQHRIFDRFYRVDGDRSRKTGGTGLGLAIAQAIVHHHQGHLTVKSEQEQGSLFMIHLPCLKHSPAALFHTSRLDPDQIPPNSI</sequence>
<dbReference type="RefSeq" id="WP_190577196.1">
    <property type="nucleotide sequence ID" value="NZ_CAWPQU010000056.1"/>
</dbReference>
<dbReference type="PRINTS" id="PR00344">
    <property type="entry name" value="BCTRLSENSOR"/>
</dbReference>
<keyword evidence="7" id="KW-1133">Transmembrane helix</keyword>
<keyword evidence="7" id="KW-0812">Transmembrane</keyword>
<dbReference type="InterPro" id="IPR049835">
    <property type="entry name" value="RppB"/>
</dbReference>
<dbReference type="EC" id="2.7.13.3" evidence="2"/>
<evidence type="ECO:0000256" key="1">
    <source>
        <dbReference type="ARBA" id="ARBA00000085"/>
    </source>
</evidence>
<name>A0ABR8C7S4_9CYAN</name>
<evidence type="ECO:0000313" key="9">
    <source>
        <dbReference type="EMBL" id="MBD2316405.1"/>
    </source>
</evidence>
<dbReference type="InterPro" id="IPR005467">
    <property type="entry name" value="His_kinase_dom"/>
</dbReference>
<dbReference type="SUPFAM" id="SSF47384">
    <property type="entry name" value="Homodimeric domain of signal transducing histidine kinase"/>
    <property type="match status" value="1"/>
</dbReference>
<dbReference type="PANTHER" id="PTHR45453:SF1">
    <property type="entry name" value="PHOSPHATE REGULON SENSOR PROTEIN PHOR"/>
    <property type="match status" value="1"/>
</dbReference>
<dbReference type="Gene3D" id="3.30.565.10">
    <property type="entry name" value="Histidine kinase-like ATPase, C-terminal domain"/>
    <property type="match status" value="1"/>
</dbReference>
<accession>A0ABR8C7S4</accession>
<dbReference type="InterPro" id="IPR036097">
    <property type="entry name" value="HisK_dim/P_sf"/>
</dbReference>
<dbReference type="InterPro" id="IPR004358">
    <property type="entry name" value="Sig_transdc_His_kin-like_C"/>
</dbReference>
<proteinExistence type="predicted"/>
<protein>
    <recommendedName>
        <fullName evidence="2">histidine kinase</fullName>
        <ecNumber evidence="2">2.7.13.3</ecNumber>
    </recommendedName>
</protein>
<dbReference type="CDD" id="cd00082">
    <property type="entry name" value="HisKA"/>
    <property type="match status" value="1"/>
</dbReference>
<dbReference type="PANTHER" id="PTHR45453">
    <property type="entry name" value="PHOSPHATE REGULON SENSOR PROTEIN PHOR"/>
    <property type="match status" value="1"/>
</dbReference>
<feature type="transmembrane region" description="Helical" evidence="7">
    <location>
        <begin position="198"/>
        <end position="218"/>
    </location>
</feature>
<evidence type="ECO:0000313" key="10">
    <source>
        <dbReference type="Proteomes" id="UP000618445"/>
    </source>
</evidence>
<dbReference type="Pfam" id="PF02518">
    <property type="entry name" value="HATPase_c"/>
    <property type="match status" value="1"/>
</dbReference>
<evidence type="ECO:0000256" key="3">
    <source>
        <dbReference type="ARBA" id="ARBA00022553"/>
    </source>
</evidence>
<gene>
    <name evidence="9" type="ORF">H6G05_06035</name>
</gene>
<comment type="catalytic activity">
    <reaction evidence="1">
        <text>ATP + protein L-histidine = ADP + protein N-phospho-L-histidine.</text>
        <dbReference type="EC" id="2.7.13.3"/>
    </reaction>
</comment>
<keyword evidence="3" id="KW-0597">Phosphoprotein</keyword>
<evidence type="ECO:0000256" key="7">
    <source>
        <dbReference type="SAM" id="Phobius"/>
    </source>
</evidence>
<comment type="caution">
    <text evidence="9">The sequence shown here is derived from an EMBL/GenBank/DDBJ whole genome shotgun (WGS) entry which is preliminary data.</text>
</comment>
<keyword evidence="5" id="KW-0418">Kinase</keyword>
<dbReference type="SUPFAM" id="SSF55874">
    <property type="entry name" value="ATPase domain of HSP90 chaperone/DNA topoisomerase II/histidine kinase"/>
    <property type="match status" value="1"/>
</dbReference>
<dbReference type="Pfam" id="PF00512">
    <property type="entry name" value="HisKA"/>
    <property type="match status" value="1"/>
</dbReference>
<evidence type="ECO:0000256" key="5">
    <source>
        <dbReference type="ARBA" id="ARBA00022777"/>
    </source>
</evidence>
<keyword evidence="10" id="KW-1185">Reference proteome</keyword>
<keyword evidence="7" id="KW-0472">Membrane</keyword>
<keyword evidence="6" id="KW-0902">Two-component regulatory system</keyword>
<dbReference type="SMART" id="SM00387">
    <property type="entry name" value="HATPase_c"/>
    <property type="match status" value="1"/>
</dbReference>
<dbReference type="InterPro" id="IPR036890">
    <property type="entry name" value="HATPase_C_sf"/>
</dbReference>
<dbReference type="InterPro" id="IPR050351">
    <property type="entry name" value="BphY/WalK/GraS-like"/>
</dbReference>
<dbReference type="Proteomes" id="UP000618445">
    <property type="component" value="Unassembled WGS sequence"/>
</dbReference>
<reference evidence="9 10" key="1">
    <citation type="journal article" date="2020" name="ISME J.">
        <title>Comparative genomics reveals insights into cyanobacterial evolution and habitat adaptation.</title>
        <authorList>
            <person name="Chen M.Y."/>
            <person name="Teng W.K."/>
            <person name="Zhao L."/>
            <person name="Hu C.X."/>
            <person name="Zhou Y.K."/>
            <person name="Han B.P."/>
            <person name="Song L.R."/>
            <person name="Shu W.S."/>
        </authorList>
    </citation>
    <scope>NUCLEOTIDE SEQUENCE [LARGE SCALE GENOMIC DNA]</scope>
    <source>
        <strain evidence="9 10">FACHB-1050</strain>
    </source>
</reference>
<evidence type="ECO:0000256" key="6">
    <source>
        <dbReference type="ARBA" id="ARBA00023012"/>
    </source>
</evidence>
<dbReference type="InterPro" id="IPR003661">
    <property type="entry name" value="HisK_dim/P_dom"/>
</dbReference>
<evidence type="ECO:0000256" key="4">
    <source>
        <dbReference type="ARBA" id="ARBA00022679"/>
    </source>
</evidence>
<dbReference type="Gene3D" id="1.10.287.130">
    <property type="match status" value="1"/>
</dbReference>
<keyword evidence="4" id="KW-0808">Transferase</keyword>
<dbReference type="EMBL" id="JACJQY010000006">
    <property type="protein sequence ID" value="MBD2316405.1"/>
    <property type="molecule type" value="Genomic_DNA"/>
</dbReference>
<feature type="domain" description="Histidine kinase" evidence="8">
    <location>
        <begin position="239"/>
        <end position="457"/>
    </location>
</feature>
<dbReference type="PROSITE" id="PS50109">
    <property type="entry name" value="HIS_KIN"/>
    <property type="match status" value="1"/>
</dbReference>
<evidence type="ECO:0000256" key="2">
    <source>
        <dbReference type="ARBA" id="ARBA00012438"/>
    </source>
</evidence>
<dbReference type="CDD" id="cd00075">
    <property type="entry name" value="HATPase"/>
    <property type="match status" value="1"/>
</dbReference>
<dbReference type="SMART" id="SM00388">
    <property type="entry name" value="HisKA"/>
    <property type="match status" value="1"/>
</dbReference>
<dbReference type="InterPro" id="IPR003594">
    <property type="entry name" value="HATPase_dom"/>
</dbReference>
<dbReference type="NCBIfam" id="NF041735">
    <property type="entry name" value="hist_kin_RppB"/>
    <property type="match status" value="1"/>
</dbReference>
<evidence type="ECO:0000259" key="8">
    <source>
        <dbReference type="PROSITE" id="PS50109"/>
    </source>
</evidence>
<feature type="transmembrane region" description="Helical" evidence="7">
    <location>
        <begin position="15"/>
        <end position="37"/>
    </location>
</feature>
<organism evidence="9 10">
    <name type="scientific">Phormidium tenue FACHB-1050</name>
    <dbReference type="NCBI Taxonomy" id="2692857"/>
    <lineage>
        <taxon>Bacteria</taxon>
        <taxon>Bacillati</taxon>
        <taxon>Cyanobacteriota</taxon>
        <taxon>Cyanophyceae</taxon>
        <taxon>Oscillatoriophycideae</taxon>
        <taxon>Oscillatoriales</taxon>
        <taxon>Oscillatoriaceae</taxon>
        <taxon>Phormidium</taxon>
    </lineage>
</organism>